<protein>
    <submittedName>
        <fullName evidence="2">Uncharacterized protein</fullName>
    </submittedName>
</protein>
<organism evidence="2 3">
    <name type="scientific">Nonomuraea recticatena</name>
    <dbReference type="NCBI Taxonomy" id="46178"/>
    <lineage>
        <taxon>Bacteria</taxon>
        <taxon>Bacillati</taxon>
        <taxon>Actinomycetota</taxon>
        <taxon>Actinomycetes</taxon>
        <taxon>Streptosporangiales</taxon>
        <taxon>Streptosporangiaceae</taxon>
        <taxon>Nonomuraea</taxon>
    </lineage>
</organism>
<comment type="caution">
    <text evidence="2">The sequence shown here is derived from an EMBL/GenBank/DDBJ whole genome shotgun (WGS) entry which is preliminary data.</text>
</comment>
<feature type="compositionally biased region" description="Basic and acidic residues" evidence="1">
    <location>
        <begin position="138"/>
        <end position="158"/>
    </location>
</feature>
<feature type="compositionally biased region" description="Basic and acidic residues" evidence="1">
    <location>
        <begin position="49"/>
        <end position="77"/>
    </location>
</feature>
<feature type="compositionally biased region" description="Basic and acidic residues" evidence="1">
    <location>
        <begin position="1"/>
        <end position="33"/>
    </location>
</feature>
<reference evidence="2 3" key="1">
    <citation type="journal article" date="2019" name="Int. J. Syst. Evol. Microbiol.">
        <title>The Global Catalogue of Microorganisms (GCM) 10K type strain sequencing project: providing services to taxonomists for standard genome sequencing and annotation.</title>
        <authorList>
            <consortium name="The Broad Institute Genomics Platform"/>
            <consortium name="The Broad Institute Genome Sequencing Center for Infectious Disease"/>
            <person name="Wu L."/>
            <person name="Ma J."/>
        </authorList>
    </citation>
    <scope>NUCLEOTIDE SEQUENCE [LARGE SCALE GENOMIC DNA]</scope>
    <source>
        <strain evidence="2 3">JCM 6835</strain>
    </source>
</reference>
<name>A0ABN3RTG6_9ACTN</name>
<evidence type="ECO:0000313" key="3">
    <source>
        <dbReference type="Proteomes" id="UP001501666"/>
    </source>
</evidence>
<dbReference type="EMBL" id="BAAATE010000007">
    <property type="protein sequence ID" value="GAA2660341.1"/>
    <property type="molecule type" value="Genomic_DNA"/>
</dbReference>
<sequence>MGDSDRECGEGCERGGRGEHRPRGAFHVGERFGQHQSPLRGRRLGAQTEKSEGGDGESDRGQPEHRVAGYRARDRRQQVAPEDPQLRGAQPALGRQVWCRPGLLQQRRGVHGERGPCHQTDGERGPEDPRPVQRGHHQSGEHRWQGVDHLRRARREPGQEPDDQADEVSGQAHQDGDPHGRQRAVAHAGQHVPSQAVGAQRRVA</sequence>
<feature type="compositionally biased region" description="Basic and acidic residues" evidence="1">
    <location>
        <begin position="110"/>
        <end position="131"/>
    </location>
</feature>
<gene>
    <name evidence="2" type="ORF">GCM10010412_032700</name>
</gene>
<accession>A0ABN3RTG6</accession>
<feature type="region of interest" description="Disordered" evidence="1">
    <location>
        <begin position="1"/>
        <end position="204"/>
    </location>
</feature>
<evidence type="ECO:0000313" key="2">
    <source>
        <dbReference type="EMBL" id="GAA2660341.1"/>
    </source>
</evidence>
<proteinExistence type="predicted"/>
<keyword evidence="3" id="KW-1185">Reference proteome</keyword>
<dbReference type="Proteomes" id="UP001501666">
    <property type="component" value="Unassembled WGS sequence"/>
</dbReference>
<evidence type="ECO:0000256" key="1">
    <source>
        <dbReference type="SAM" id="MobiDB-lite"/>
    </source>
</evidence>